<dbReference type="EMBL" id="QTSX02004546">
    <property type="protein sequence ID" value="KAJ9064058.1"/>
    <property type="molecule type" value="Genomic_DNA"/>
</dbReference>
<protein>
    <submittedName>
        <fullName evidence="1">Uncharacterized protein</fullName>
    </submittedName>
</protein>
<name>A0ACC2SNX8_9FUNG</name>
<accession>A0ACC2SNX8</accession>
<proteinExistence type="predicted"/>
<dbReference type="Proteomes" id="UP001165960">
    <property type="component" value="Unassembled WGS sequence"/>
</dbReference>
<gene>
    <name evidence="1" type="ORF">DSO57_1034408</name>
</gene>
<comment type="caution">
    <text evidence="1">The sequence shown here is derived from an EMBL/GenBank/DDBJ whole genome shotgun (WGS) entry which is preliminary data.</text>
</comment>
<keyword evidence="2" id="KW-1185">Reference proteome</keyword>
<evidence type="ECO:0000313" key="1">
    <source>
        <dbReference type="EMBL" id="KAJ9064058.1"/>
    </source>
</evidence>
<organism evidence="1 2">
    <name type="scientific">Entomophthora muscae</name>
    <dbReference type="NCBI Taxonomy" id="34485"/>
    <lineage>
        <taxon>Eukaryota</taxon>
        <taxon>Fungi</taxon>
        <taxon>Fungi incertae sedis</taxon>
        <taxon>Zoopagomycota</taxon>
        <taxon>Entomophthoromycotina</taxon>
        <taxon>Entomophthoromycetes</taxon>
        <taxon>Entomophthorales</taxon>
        <taxon>Entomophthoraceae</taxon>
        <taxon>Entomophthora</taxon>
    </lineage>
</organism>
<evidence type="ECO:0000313" key="2">
    <source>
        <dbReference type="Proteomes" id="UP001165960"/>
    </source>
</evidence>
<reference evidence="1" key="1">
    <citation type="submission" date="2022-04" db="EMBL/GenBank/DDBJ databases">
        <title>Genome of the entomopathogenic fungus Entomophthora muscae.</title>
        <authorList>
            <person name="Elya C."/>
            <person name="Lovett B.R."/>
            <person name="Lee E."/>
            <person name="Macias A.M."/>
            <person name="Hajek A.E."/>
            <person name="De Bivort B.L."/>
            <person name="Kasson M.T."/>
            <person name="De Fine Licht H.H."/>
            <person name="Stajich J.E."/>
        </authorList>
    </citation>
    <scope>NUCLEOTIDE SEQUENCE</scope>
    <source>
        <strain evidence="1">Berkeley</strain>
    </source>
</reference>
<sequence length="250" mass="28348">MVLGMVRANTLLEKRIEEILLRGAPQWISPLHNTITDPISVWEEGWVTPGAPVRIEKDLFWYSDNVKLNSPQKPKVGKIENTIHCQKSVIRDGTEITCFIEGYAGFYWGKPKKVSGTKSCDECIFAAEYPSHINYKNSFNSNWNATFLMDLIHPKPPKQVKIQPRAQSALNVLVFSQISKEACVWFKPLMWANSGWFLNLKINTTSTIFQSFQLDLKFPVTLDTLADGAYGGFPENSDTTINFLNNTAHM</sequence>